<accession>A0A0E9RN71</accession>
<protein>
    <submittedName>
        <fullName evidence="1">Uncharacterized protein</fullName>
    </submittedName>
</protein>
<dbReference type="EMBL" id="GBXM01069573">
    <property type="protein sequence ID" value="JAH39004.1"/>
    <property type="molecule type" value="Transcribed_RNA"/>
</dbReference>
<sequence length="42" mass="4573">MRLSNIPVVSPKESLSDFYICGYGINTNLFPVTTAVLRAVDA</sequence>
<evidence type="ECO:0000313" key="1">
    <source>
        <dbReference type="EMBL" id="JAH29793.1"/>
    </source>
</evidence>
<organism evidence="1">
    <name type="scientific">Anguilla anguilla</name>
    <name type="common">European freshwater eel</name>
    <name type="synonym">Muraena anguilla</name>
    <dbReference type="NCBI Taxonomy" id="7936"/>
    <lineage>
        <taxon>Eukaryota</taxon>
        <taxon>Metazoa</taxon>
        <taxon>Chordata</taxon>
        <taxon>Craniata</taxon>
        <taxon>Vertebrata</taxon>
        <taxon>Euteleostomi</taxon>
        <taxon>Actinopterygii</taxon>
        <taxon>Neopterygii</taxon>
        <taxon>Teleostei</taxon>
        <taxon>Anguilliformes</taxon>
        <taxon>Anguillidae</taxon>
        <taxon>Anguilla</taxon>
    </lineage>
</organism>
<reference evidence="1" key="2">
    <citation type="journal article" date="2015" name="Fish Shellfish Immunol.">
        <title>Early steps in the European eel (Anguilla anguilla)-Vibrio vulnificus interaction in the gills: Role of the RtxA13 toxin.</title>
        <authorList>
            <person name="Callol A."/>
            <person name="Pajuelo D."/>
            <person name="Ebbesson L."/>
            <person name="Teles M."/>
            <person name="MacKenzie S."/>
            <person name="Amaro C."/>
        </authorList>
    </citation>
    <scope>NUCLEOTIDE SEQUENCE</scope>
</reference>
<reference evidence="1" key="1">
    <citation type="submission" date="2014-11" db="EMBL/GenBank/DDBJ databases">
        <authorList>
            <person name="Amaro Gonzalez C."/>
        </authorList>
    </citation>
    <scope>NUCLEOTIDE SEQUENCE</scope>
</reference>
<proteinExistence type="predicted"/>
<dbReference type="EMBL" id="GBXM01078784">
    <property type="protein sequence ID" value="JAH29793.1"/>
    <property type="molecule type" value="Transcribed_RNA"/>
</dbReference>
<name>A0A0E9RN71_ANGAN</name>
<dbReference type="AlphaFoldDB" id="A0A0E9RN71"/>